<keyword evidence="1" id="KW-0472">Membrane</keyword>
<organism evidence="2 3">
    <name type="scientific">Paenibacillus arenilitoris</name>
    <dbReference type="NCBI Taxonomy" id="2772299"/>
    <lineage>
        <taxon>Bacteria</taxon>
        <taxon>Bacillati</taxon>
        <taxon>Bacillota</taxon>
        <taxon>Bacilli</taxon>
        <taxon>Bacillales</taxon>
        <taxon>Paenibacillaceae</taxon>
        <taxon>Paenibacillus</taxon>
    </lineage>
</organism>
<comment type="caution">
    <text evidence="2">The sequence shown here is derived from an EMBL/GenBank/DDBJ whole genome shotgun (WGS) entry which is preliminary data.</text>
</comment>
<dbReference type="EMBL" id="JACXIY010000066">
    <property type="protein sequence ID" value="MBD2872913.1"/>
    <property type="molecule type" value="Genomic_DNA"/>
</dbReference>
<accession>A0A927H9N2</accession>
<dbReference type="Proteomes" id="UP000632125">
    <property type="component" value="Unassembled WGS sequence"/>
</dbReference>
<dbReference type="RefSeq" id="WP_190868045.1">
    <property type="nucleotide sequence ID" value="NZ_JACXIY010000066.1"/>
</dbReference>
<reference evidence="2" key="1">
    <citation type="submission" date="2020-09" db="EMBL/GenBank/DDBJ databases">
        <title>A novel bacterium of genus Paenibacillus, isolated from South China Sea.</title>
        <authorList>
            <person name="Huang H."/>
            <person name="Mo K."/>
            <person name="Hu Y."/>
        </authorList>
    </citation>
    <scope>NUCLEOTIDE SEQUENCE</scope>
    <source>
        <strain evidence="2">IB182493</strain>
    </source>
</reference>
<gene>
    <name evidence="2" type="ORF">IDH41_30570</name>
</gene>
<proteinExistence type="predicted"/>
<protein>
    <submittedName>
        <fullName evidence="2">Uncharacterized protein</fullName>
    </submittedName>
</protein>
<evidence type="ECO:0000256" key="1">
    <source>
        <dbReference type="SAM" id="Phobius"/>
    </source>
</evidence>
<evidence type="ECO:0000313" key="2">
    <source>
        <dbReference type="EMBL" id="MBD2872913.1"/>
    </source>
</evidence>
<evidence type="ECO:0000313" key="3">
    <source>
        <dbReference type="Proteomes" id="UP000632125"/>
    </source>
</evidence>
<keyword evidence="3" id="KW-1185">Reference proteome</keyword>
<feature type="transmembrane region" description="Helical" evidence="1">
    <location>
        <begin position="39"/>
        <end position="59"/>
    </location>
</feature>
<keyword evidence="1" id="KW-1133">Transmembrane helix</keyword>
<name>A0A927H9N2_9BACL</name>
<dbReference type="AlphaFoldDB" id="A0A927H9N2"/>
<sequence>MLAGKGRHVIYLLIAAAMLVYAAPRLALGAPWDWTSAFGIVWVLFALVVIAAHANALLMSDEKRKELARIKRARAQLLQRKLERKAPARRARG</sequence>
<keyword evidence="1" id="KW-0812">Transmembrane</keyword>